<dbReference type="Proteomes" id="UP000634668">
    <property type="component" value="Unassembled WGS sequence"/>
</dbReference>
<dbReference type="PANTHER" id="PTHR47197:SF3">
    <property type="entry name" value="DIHYDRO-HEME D1 DEHYDROGENASE"/>
    <property type="match status" value="1"/>
</dbReference>
<dbReference type="InterPro" id="IPR011047">
    <property type="entry name" value="Quinoprotein_ADH-like_sf"/>
</dbReference>
<keyword evidence="2" id="KW-1185">Reference proteome</keyword>
<evidence type="ECO:0008006" key="3">
    <source>
        <dbReference type="Google" id="ProtNLM"/>
    </source>
</evidence>
<dbReference type="SUPFAM" id="SSF50998">
    <property type="entry name" value="Quinoprotein alcohol dehydrogenase-like"/>
    <property type="match status" value="1"/>
</dbReference>
<dbReference type="InterPro" id="IPR051200">
    <property type="entry name" value="Host-pathogen_enzymatic-act"/>
</dbReference>
<reference evidence="1" key="2">
    <citation type="submission" date="2020-09" db="EMBL/GenBank/DDBJ databases">
        <authorList>
            <person name="Sun Q."/>
            <person name="Kim S."/>
        </authorList>
    </citation>
    <scope>NUCLEOTIDE SEQUENCE</scope>
    <source>
        <strain evidence="1">KCTC 12113</strain>
    </source>
</reference>
<organism evidence="1 2">
    <name type="scientific">Arenibacter certesii</name>
    <dbReference type="NCBI Taxonomy" id="228955"/>
    <lineage>
        <taxon>Bacteria</taxon>
        <taxon>Pseudomonadati</taxon>
        <taxon>Bacteroidota</taxon>
        <taxon>Flavobacteriia</taxon>
        <taxon>Flavobacteriales</taxon>
        <taxon>Flavobacteriaceae</taxon>
        <taxon>Arenibacter</taxon>
    </lineage>
</organism>
<dbReference type="AlphaFoldDB" id="A0A918MHF8"/>
<dbReference type="Pfam" id="PF16819">
    <property type="entry name" value="DUF5074"/>
    <property type="match status" value="1"/>
</dbReference>
<dbReference type="Gene3D" id="2.130.10.10">
    <property type="entry name" value="YVTN repeat-like/Quinoprotein amine dehydrogenase"/>
    <property type="match status" value="1"/>
</dbReference>
<dbReference type="InterPro" id="IPR015943">
    <property type="entry name" value="WD40/YVTN_repeat-like_dom_sf"/>
</dbReference>
<name>A0A918MHF8_9FLAO</name>
<gene>
    <name evidence="1" type="ORF">GCM10007383_02660</name>
</gene>
<evidence type="ECO:0000313" key="1">
    <source>
        <dbReference type="EMBL" id="GGW22430.1"/>
    </source>
</evidence>
<dbReference type="RefSeq" id="WP_026815248.1">
    <property type="nucleotide sequence ID" value="NZ_BMWP01000001.1"/>
</dbReference>
<sequence length="385" mass="42706">MLKKYRNTILIFIAILSITGCRKDDLIIPEEEDILPPQTVTTTEGFYLLNEGNMNMNKASLDYYEYETGKYRRNVYGQANPEATLGLGDVGNDLGIYGSKLYAVINNSNKVEVMDVETSKRLKVIDVKNARDITFSNGKAYVSAYDGDVQLGEDSPNGFVAEIDTTSLEIKRTVKVGRQPEEMAVVDNKLYVANSGGYSAPNYESIVSVIDLSSFTKIKDIDVAINLHRLKADDYGDLYVSSRGDYFDIPSQLFVIDTKTGMVKKSFDLPTSNLTIVRDTAYIIGSEFSYETFGWNSNYSMINVKNETLLEGSFLLESVSEAIQTPYALAVDPLSQFIYISDAGDYVSPGTLYCIDKTGELKFTVTTGDIPAHIAFKSKSTTINQ</sequence>
<dbReference type="EMBL" id="BMWP01000001">
    <property type="protein sequence ID" value="GGW22430.1"/>
    <property type="molecule type" value="Genomic_DNA"/>
</dbReference>
<comment type="caution">
    <text evidence="1">The sequence shown here is derived from an EMBL/GenBank/DDBJ whole genome shotgun (WGS) entry which is preliminary data.</text>
</comment>
<dbReference type="PROSITE" id="PS51257">
    <property type="entry name" value="PROKAR_LIPOPROTEIN"/>
    <property type="match status" value="1"/>
</dbReference>
<protein>
    <recommendedName>
        <fullName evidence="3">YncE family protein</fullName>
    </recommendedName>
</protein>
<dbReference type="PANTHER" id="PTHR47197">
    <property type="entry name" value="PROTEIN NIRF"/>
    <property type="match status" value="1"/>
</dbReference>
<dbReference type="InterPro" id="IPR031815">
    <property type="entry name" value="DUF5074"/>
</dbReference>
<proteinExistence type="predicted"/>
<accession>A0A918MHF8</accession>
<reference evidence="1" key="1">
    <citation type="journal article" date="2014" name="Int. J. Syst. Evol. Microbiol.">
        <title>Complete genome sequence of Corynebacterium casei LMG S-19264T (=DSM 44701T), isolated from a smear-ripened cheese.</title>
        <authorList>
            <consortium name="US DOE Joint Genome Institute (JGI-PGF)"/>
            <person name="Walter F."/>
            <person name="Albersmeier A."/>
            <person name="Kalinowski J."/>
            <person name="Ruckert C."/>
        </authorList>
    </citation>
    <scope>NUCLEOTIDE SEQUENCE</scope>
    <source>
        <strain evidence="1">KCTC 12113</strain>
    </source>
</reference>
<evidence type="ECO:0000313" key="2">
    <source>
        <dbReference type="Proteomes" id="UP000634668"/>
    </source>
</evidence>